<dbReference type="Proteomes" id="UP000310108">
    <property type="component" value="Unassembled WGS sequence"/>
</dbReference>
<sequence length="216" mass="24569">MAGLICLLRSRLHGICLFLSSTSSCPLGTQPIEGRIGISSLIRLLLNSLSSSLTVDNKLKLRPLRLNTRPGQAIDLILLNLTNSLKSSSPCTLHKQQRRQGRQQCCFARRGSYNKGPQLRLQLRLQLSQTIKPLLLSLFNRLQLDQLFWPRYLDPSNFCRYHSLTRVTSSSSRLSRLVSRIITRNNSRESNSLQLRTSPDLNHIIHSLSSPYTLHR</sequence>
<gene>
    <name evidence="2" type="ORF">CTA1_8455</name>
</gene>
<proteinExistence type="predicted"/>
<keyword evidence="1" id="KW-0732">Signal</keyword>
<reference evidence="2 3" key="1">
    <citation type="journal article" date="2019" name="PLoS ONE">
        <title>Comparative genome analysis indicates high evolutionary potential of pathogenicity genes in Colletotrichum tanaceti.</title>
        <authorList>
            <person name="Lelwala R.V."/>
            <person name="Korhonen P.K."/>
            <person name="Young N.D."/>
            <person name="Scott J.B."/>
            <person name="Ades P.A."/>
            <person name="Gasser R.B."/>
            <person name="Taylor P.W.J."/>
        </authorList>
    </citation>
    <scope>NUCLEOTIDE SEQUENCE [LARGE SCALE GENOMIC DNA]</scope>
    <source>
        <strain evidence="2">BRIP57314</strain>
    </source>
</reference>
<keyword evidence="3" id="KW-1185">Reference proteome</keyword>
<name>A0A4U6XFX1_9PEZI</name>
<evidence type="ECO:0000256" key="1">
    <source>
        <dbReference type="SAM" id="SignalP"/>
    </source>
</evidence>
<organism evidence="2 3">
    <name type="scientific">Colletotrichum tanaceti</name>
    <dbReference type="NCBI Taxonomy" id="1306861"/>
    <lineage>
        <taxon>Eukaryota</taxon>
        <taxon>Fungi</taxon>
        <taxon>Dikarya</taxon>
        <taxon>Ascomycota</taxon>
        <taxon>Pezizomycotina</taxon>
        <taxon>Sordariomycetes</taxon>
        <taxon>Hypocreomycetidae</taxon>
        <taxon>Glomerellales</taxon>
        <taxon>Glomerellaceae</taxon>
        <taxon>Colletotrichum</taxon>
        <taxon>Colletotrichum destructivum species complex</taxon>
    </lineage>
</organism>
<feature type="signal peptide" evidence="1">
    <location>
        <begin position="1"/>
        <end position="24"/>
    </location>
</feature>
<comment type="caution">
    <text evidence="2">The sequence shown here is derived from an EMBL/GenBank/DDBJ whole genome shotgun (WGS) entry which is preliminary data.</text>
</comment>
<protein>
    <submittedName>
        <fullName evidence="2">Uncharacterized protein</fullName>
    </submittedName>
</protein>
<evidence type="ECO:0000313" key="3">
    <source>
        <dbReference type="Proteomes" id="UP000310108"/>
    </source>
</evidence>
<dbReference type="AlphaFoldDB" id="A0A4U6XFX1"/>
<feature type="chain" id="PRO_5020541048" evidence="1">
    <location>
        <begin position="25"/>
        <end position="216"/>
    </location>
</feature>
<evidence type="ECO:0000313" key="2">
    <source>
        <dbReference type="EMBL" id="TKW54363.1"/>
    </source>
</evidence>
<dbReference type="EMBL" id="PJEX01000141">
    <property type="protein sequence ID" value="TKW54363.1"/>
    <property type="molecule type" value="Genomic_DNA"/>
</dbReference>
<accession>A0A4U6XFX1</accession>
<feature type="non-terminal residue" evidence="2">
    <location>
        <position position="216"/>
    </location>
</feature>